<sequence length="541" mass="63755">MSFLRYIRPFSKQIRHLKGKSGHLRPRYDFGNFLPRYVFEMLGRGRYPIAKMLAEQLGVSQAAICMRLHAMGKVQKRIVTGDEKWIYFQNPKRHALYLVGLARSEMFERSTTLHNSNDLSHRQPITSTPRKMPKSAVDYVYGVYLHKNRLMFGNKRFDVDTGNKRTNKSINTPTLASLEEFHRGECDSGGRCRESIIININKCNSMRVGCRFEMPREITTKRAVINVRWTMLRVIALYSVERNADREFSHTLLTTERRKKTDSDQEVLTRTYQHHSVFSIGYYMRYSYDDSLSKYQCHVCEKPFELNDNQISTHCHLTDRYRNPAYSIVALRLHESFYSSLLDYVLDVNLEYPECLHDEHVDLSFCLHVIKIHRVLQFAQPPRLRNYIELNTQFRTLDNDVFSENLIAIEIHKLELKFNKPIYVGMRILDISKDCLYEFHHEYMLYPGLARDENNGTILIEFVRLRAKIMLRIDNKKNIKKAKGVKSNIIARTITCFDETKIALSPYDDKRYFISNSTKILPRGHYPIYTKYLCKKGNRVM</sequence>
<evidence type="ECO:0008006" key="3">
    <source>
        <dbReference type="Google" id="ProtNLM"/>
    </source>
</evidence>
<evidence type="ECO:0000313" key="2">
    <source>
        <dbReference type="Proteomes" id="UP000078540"/>
    </source>
</evidence>
<keyword evidence="2" id="KW-1185">Reference proteome</keyword>
<accession>A0A151HXN9</accession>
<organism evidence="1 2">
    <name type="scientific">Atta colombica</name>
    <dbReference type="NCBI Taxonomy" id="520822"/>
    <lineage>
        <taxon>Eukaryota</taxon>
        <taxon>Metazoa</taxon>
        <taxon>Ecdysozoa</taxon>
        <taxon>Arthropoda</taxon>
        <taxon>Hexapoda</taxon>
        <taxon>Insecta</taxon>
        <taxon>Pterygota</taxon>
        <taxon>Neoptera</taxon>
        <taxon>Endopterygota</taxon>
        <taxon>Hymenoptera</taxon>
        <taxon>Apocrita</taxon>
        <taxon>Aculeata</taxon>
        <taxon>Formicoidea</taxon>
        <taxon>Formicidae</taxon>
        <taxon>Myrmicinae</taxon>
        <taxon>Atta</taxon>
    </lineage>
</organism>
<proteinExistence type="predicted"/>
<dbReference type="Gene3D" id="1.10.10.10">
    <property type="entry name" value="Winged helix-like DNA-binding domain superfamily/Winged helix DNA-binding domain"/>
    <property type="match status" value="1"/>
</dbReference>
<evidence type="ECO:0000313" key="1">
    <source>
        <dbReference type="EMBL" id="KYM75537.1"/>
    </source>
</evidence>
<dbReference type="Proteomes" id="UP000078540">
    <property type="component" value="Unassembled WGS sequence"/>
</dbReference>
<dbReference type="EMBL" id="KQ976744">
    <property type="protein sequence ID" value="KYM75537.1"/>
    <property type="molecule type" value="Genomic_DNA"/>
</dbReference>
<gene>
    <name evidence="1" type="ORF">ALC53_14058</name>
</gene>
<dbReference type="AlphaFoldDB" id="A0A151HXN9"/>
<dbReference type="InterPro" id="IPR036388">
    <property type="entry name" value="WH-like_DNA-bd_sf"/>
</dbReference>
<protein>
    <recommendedName>
        <fullName evidence="3">C2H2-type domain-containing protein</fullName>
    </recommendedName>
</protein>
<reference evidence="1 2" key="1">
    <citation type="submission" date="2015-09" db="EMBL/GenBank/DDBJ databases">
        <title>Atta colombica WGS genome.</title>
        <authorList>
            <person name="Nygaard S."/>
            <person name="Hu H."/>
            <person name="Boomsma J."/>
            <person name="Zhang G."/>
        </authorList>
    </citation>
    <scope>NUCLEOTIDE SEQUENCE [LARGE SCALE GENOMIC DNA]</scope>
    <source>
        <strain evidence="1">Treedump-2</strain>
        <tissue evidence="1">Whole body</tissue>
    </source>
</reference>
<name>A0A151HXN9_9HYME</name>
<dbReference type="STRING" id="520822.A0A151HXN9"/>